<dbReference type="Ensembl" id="ENSPPYT00000057811.1">
    <property type="protein sequence ID" value="ENSPPYP00000040878.1"/>
    <property type="gene ID" value="ENSPPYG00000034381.1"/>
</dbReference>
<dbReference type="GeneTree" id="ENSGT00910000147429"/>
<name>A0A8I5UBK9_PONAB</name>
<sequence>MMHYVHVHRVTTQPRNKPQTKCPSGGQSQGPCGQFLDTVLAAMCPIAMLLTADPGMPPTYLWHTPHAKHKEHLSIHLSMVPKCVRMHITHTHKFRQQVRGQVYSAHQMVIGYILCAGKYIIYSHKNVLRESLARFRHIYNFITSKAPIHHLFHKPLRLEMHAFLFLSLHINFYWKYS</sequence>
<evidence type="ECO:0000313" key="2">
    <source>
        <dbReference type="Ensembl" id="ENSPPYP00000040878.1"/>
    </source>
</evidence>
<feature type="region of interest" description="Disordered" evidence="1">
    <location>
        <begin position="1"/>
        <end position="27"/>
    </location>
</feature>
<accession>A0A8I5UBK9</accession>
<dbReference type="Proteomes" id="UP000001595">
    <property type="component" value="Chromosome 1"/>
</dbReference>
<gene>
    <name evidence="2" type="primary">LOC129047287</name>
</gene>
<dbReference type="AlphaFoldDB" id="A0A8I5UBK9"/>
<dbReference type="Ensembl" id="ENSPPYT00000058225.1">
    <property type="protein sequence ID" value="ENSPPYP00000041058.1"/>
    <property type="gene ID" value="ENSPPYG00000034381.1"/>
</dbReference>
<protein>
    <submittedName>
        <fullName evidence="2">KIAA0040</fullName>
    </submittedName>
</protein>
<organism evidence="2 3">
    <name type="scientific">Pongo abelii</name>
    <name type="common">Sumatran orangutan</name>
    <name type="synonym">Pongo pygmaeus abelii</name>
    <dbReference type="NCBI Taxonomy" id="9601"/>
    <lineage>
        <taxon>Eukaryota</taxon>
        <taxon>Metazoa</taxon>
        <taxon>Chordata</taxon>
        <taxon>Craniata</taxon>
        <taxon>Vertebrata</taxon>
        <taxon>Euteleostomi</taxon>
        <taxon>Mammalia</taxon>
        <taxon>Eutheria</taxon>
        <taxon>Euarchontoglires</taxon>
        <taxon>Primates</taxon>
        <taxon>Haplorrhini</taxon>
        <taxon>Catarrhini</taxon>
        <taxon>Hominidae</taxon>
        <taxon>Pongo</taxon>
    </lineage>
</organism>
<reference evidence="2" key="2">
    <citation type="submission" date="2025-05" db="UniProtKB">
        <authorList>
            <consortium name="Ensembl"/>
        </authorList>
    </citation>
    <scope>IDENTIFICATION</scope>
</reference>
<evidence type="ECO:0000256" key="1">
    <source>
        <dbReference type="SAM" id="MobiDB-lite"/>
    </source>
</evidence>
<feature type="compositionally biased region" description="Polar residues" evidence="1">
    <location>
        <begin position="10"/>
        <end position="21"/>
    </location>
</feature>
<reference evidence="2 3" key="1">
    <citation type="submission" date="2008-02" db="EMBL/GenBank/DDBJ databases">
        <title>A 6x draft sequence assembly of the Pongo pygmaeus abelii genome.</title>
        <authorList>
            <person name="Wilson R.K."/>
            <person name="Mardis E."/>
        </authorList>
    </citation>
    <scope>NUCLEOTIDE SEQUENCE [LARGE SCALE GENOMIC DNA]</scope>
</reference>
<proteinExistence type="predicted"/>
<keyword evidence="3" id="KW-1185">Reference proteome</keyword>
<evidence type="ECO:0000313" key="3">
    <source>
        <dbReference type="Proteomes" id="UP000001595"/>
    </source>
</evidence>